<comment type="pathway">
    <text evidence="7">Protein modification; lipoprotein biosynthesis (diacylglyceryl transfer).</text>
</comment>
<name>A0A1B2H8T9_BUCDN</name>
<evidence type="ECO:0000256" key="5">
    <source>
        <dbReference type="ARBA" id="ARBA00022989"/>
    </source>
</evidence>
<keyword evidence="4 7" id="KW-0812">Transmembrane</keyword>
<evidence type="ECO:0000313" key="8">
    <source>
        <dbReference type="EMBL" id="ANZ22634.1"/>
    </source>
</evidence>
<keyword evidence="6 7" id="KW-0472">Membrane</keyword>
<dbReference type="GO" id="GO:0005886">
    <property type="term" value="C:plasma membrane"/>
    <property type="evidence" value="ECO:0007669"/>
    <property type="project" value="UniProtKB-SubCell"/>
</dbReference>
<feature type="transmembrane region" description="Helical" evidence="7">
    <location>
        <begin position="259"/>
        <end position="279"/>
    </location>
</feature>
<dbReference type="NCBIfam" id="TIGR00544">
    <property type="entry name" value="lgt"/>
    <property type="match status" value="1"/>
</dbReference>
<protein>
    <recommendedName>
        <fullName evidence="7">Phosphatidylglycerol--prolipoprotein diacylglyceryl transferase</fullName>
        <ecNumber evidence="7">2.5.1.145</ecNumber>
    </recommendedName>
</protein>
<gene>
    <name evidence="7" type="primary">lgt</name>
    <name evidence="8" type="ORF">ATN01_02185</name>
</gene>
<reference evidence="8 9" key="1">
    <citation type="submission" date="2015-11" db="EMBL/GenBank/DDBJ databases">
        <title>The complete genome of Buchnera aphidicola from Diuraphis noxia biotype SAM.</title>
        <authorList>
            <person name="Burger N.F.V."/>
            <person name="Oberholster A.-M."/>
        </authorList>
    </citation>
    <scope>NUCLEOTIDE SEQUENCE [LARGE SCALE GENOMIC DNA]</scope>
    <source>
        <strain evidence="8">SAM</strain>
    </source>
</reference>
<dbReference type="InterPro" id="IPR001640">
    <property type="entry name" value="Lgt"/>
</dbReference>
<dbReference type="EC" id="2.5.1.145" evidence="7"/>
<dbReference type="RefSeq" id="WP_075433456.1">
    <property type="nucleotide sequence ID" value="NZ_CP013259.1"/>
</dbReference>
<dbReference type="GO" id="GO:0042158">
    <property type="term" value="P:lipoprotein biosynthetic process"/>
    <property type="evidence" value="ECO:0007669"/>
    <property type="project" value="UniProtKB-UniRule"/>
</dbReference>
<dbReference type="Proteomes" id="UP000093070">
    <property type="component" value="Chromosome"/>
</dbReference>
<dbReference type="PANTHER" id="PTHR30589">
    <property type="entry name" value="PROLIPOPROTEIN DIACYLGLYCERYL TRANSFERASE"/>
    <property type="match status" value="1"/>
</dbReference>
<dbReference type="PATRIC" id="fig|118101.4.peg.439"/>
<dbReference type="Pfam" id="PF01790">
    <property type="entry name" value="LGT"/>
    <property type="match status" value="1"/>
</dbReference>
<evidence type="ECO:0000256" key="7">
    <source>
        <dbReference type="HAMAP-Rule" id="MF_01147"/>
    </source>
</evidence>
<dbReference type="PANTHER" id="PTHR30589:SF0">
    <property type="entry name" value="PHOSPHATIDYLGLYCEROL--PROLIPOPROTEIN DIACYLGLYCERYL TRANSFERASE"/>
    <property type="match status" value="1"/>
</dbReference>
<dbReference type="OrthoDB" id="871140at2"/>
<dbReference type="EMBL" id="CP013259">
    <property type="protein sequence ID" value="ANZ22634.1"/>
    <property type="molecule type" value="Genomic_DNA"/>
</dbReference>
<evidence type="ECO:0000256" key="6">
    <source>
        <dbReference type="ARBA" id="ARBA00023136"/>
    </source>
</evidence>
<comment type="catalytic activity">
    <reaction evidence="7">
        <text>L-cysteinyl-[prolipoprotein] + a 1,2-diacyl-sn-glycero-3-phospho-(1'-sn-glycerol) = an S-1,2-diacyl-sn-glyceryl-L-cysteinyl-[prolipoprotein] + sn-glycerol 1-phosphate + H(+)</text>
        <dbReference type="Rhea" id="RHEA:56712"/>
        <dbReference type="Rhea" id="RHEA-COMP:14679"/>
        <dbReference type="Rhea" id="RHEA-COMP:14680"/>
        <dbReference type="ChEBI" id="CHEBI:15378"/>
        <dbReference type="ChEBI" id="CHEBI:29950"/>
        <dbReference type="ChEBI" id="CHEBI:57685"/>
        <dbReference type="ChEBI" id="CHEBI:64716"/>
        <dbReference type="ChEBI" id="CHEBI:140658"/>
        <dbReference type="EC" id="2.5.1.145"/>
    </reaction>
</comment>
<comment type="function">
    <text evidence="7">Catalyzes the transfer of the diacylglyceryl group from phosphatidylglycerol to the sulfhydryl group of the N-terminal cysteine of a prolipoprotein, the first step in the formation of mature lipoproteins.</text>
</comment>
<evidence type="ECO:0000256" key="3">
    <source>
        <dbReference type="ARBA" id="ARBA00022679"/>
    </source>
</evidence>
<keyword evidence="5 7" id="KW-1133">Transmembrane helix</keyword>
<feature type="transmembrane region" description="Helical" evidence="7">
    <location>
        <begin position="222"/>
        <end position="239"/>
    </location>
</feature>
<feature type="transmembrane region" description="Helical" evidence="7">
    <location>
        <begin position="97"/>
        <end position="115"/>
    </location>
</feature>
<comment type="subcellular location">
    <subcellularLocation>
        <location evidence="7">Cell membrane</location>
        <topology evidence="7">Multi-pass membrane protein</topology>
    </subcellularLocation>
</comment>
<dbReference type="UniPathway" id="UPA00664"/>
<feature type="binding site" evidence="7">
    <location>
        <position position="140"/>
    </location>
    <ligand>
        <name>a 1,2-diacyl-sn-glycero-3-phospho-(1'-sn-glycerol)</name>
        <dbReference type="ChEBI" id="CHEBI:64716"/>
    </ligand>
</feature>
<keyword evidence="2 7" id="KW-1003">Cell membrane</keyword>
<evidence type="ECO:0000256" key="2">
    <source>
        <dbReference type="ARBA" id="ARBA00022475"/>
    </source>
</evidence>
<dbReference type="AlphaFoldDB" id="A0A1B2H8T9"/>
<evidence type="ECO:0000256" key="1">
    <source>
        <dbReference type="ARBA" id="ARBA00007150"/>
    </source>
</evidence>
<organism evidence="8 9">
    <name type="scientific">Buchnera aphidicola subsp. Diuraphis noxia</name>
    <dbReference type="NCBI Taxonomy" id="118101"/>
    <lineage>
        <taxon>Bacteria</taxon>
        <taxon>Pseudomonadati</taxon>
        <taxon>Pseudomonadota</taxon>
        <taxon>Gammaproteobacteria</taxon>
        <taxon>Enterobacterales</taxon>
        <taxon>Erwiniaceae</taxon>
        <taxon>Buchnera</taxon>
    </lineage>
</organism>
<dbReference type="GO" id="GO:0008961">
    <property type="term" value="F:phosphatidylglycerol-prolipoprotein diacylglyceryl transferase activity"/>
    <property type="evidence" value="ECO:0007669"/>
    <property type="project" value="UniProtKB-UniRule"/>
</dbReference>
<proteinExistence type="inferred from homology"/>
<evidence type="ECO:0000256" key="4">
    <source>
        <dbReference type="ARBA" id="ARBA00022692"/>
    </source>
</evidence>
<dbReference type="PROSITE" id="PS01311">
    <property type="entry name" value="LGT"/>
    <property type="match status" value="1"/>
</dbReference>
<feature type="transmembrane region" description="Helical" evidence="7">
    <location>
        <begin position="20"/>
        <end position="37"/>
    </location>
</feature>
<keyword evidence="3 7" id="KW-0808">Transferase</keyword>
<dbReference type="STRING" id="118101.ATN01_02185"/>
<feature type="transmembrane region" description="Helical" evidence="7">
    <location>
        <begin position="57"/>
        <end position="77"/>
    </location>
</feature>
<evidence type="ECO:0000313" key="9">
    <source>
        <dbReference type="Proteomes" id="UP000093070"/>
    </source>
</evidence>
<comment type="similarity">
    <text evidence="1 7">Belongs to the Lgt family.</text>
</comment>
<keyword evidence="8" id="KW-0449">Lipoprotein</keyword>
<dbReference type="HAMAP" id="MF_01147">
    <property type="entry name" value="Lgt"/>
    <property type="match status" value="1"/>
</dbReference>
<accession>A0A1B2H8T9</accession>
<sequence length="292" mass="34193">MYIKFPNLNPIIFSIGPISAHWYGLMYFISLIFALWYGKKKIIKDKNIWYEKKIETLIYSVFLGSCIGGRIGYFIFYNFSYFSENILRFFYIWEGGMSFHGGLIGAIITILYFSFKYQKKMLEISDLITPLVPFGLGAGRLGNFINSELWGRVSPNFSYAMIFPNSRYQDLQTIEKYPKLKSLFDQYGGLPRHPSQLYEFFLEGIILFCIINFFTKKNRPTGSVSGLFLIFYGIFRIIIEFFREPDPQIGLFKNLMTMGQILSIPMIFLGLIIILQAFYKRNWIMENNETIS</sequence>